<dbReference type="Gene3D" id="3.40.50.450">
    <property type="match status" value="2"/>
</dbReference>
<dbReference type="Pfam" id="PF00365">
    <property type="entry name" value="PFK"/>
    <property type="match status" value="2"/>
</dbReference>
<dbReference type="PIRSF" id="PIRSF000533">
    <property type="entry name" value="ATP_PFK_euk"/>
    <property type="match status" value="1"/>
</dbReference>
<dbReference type="RefSeq" id="WP_241441626.1">
    <property type="nucleotide sequence ID" value="NZ_BSUJ01000001.1"/>
</dbReference>
<feature type="domain" description="Phosphofructokinase" evidence="17">
    <location>
        <begin position="28"/>
        <end position="332"/>
    </location>
</feature>
<evidence type="ECO:0000256" key="15">
    <source>
        <dbReference type="ARBA" id="ARBA00038478"/>
    </source>
</evidence>
<protein>
    <recommendedName>
        <fullName evidence="5">6-phosphofructokinase</fullName>
        <ecNumber evidence="5">2.7.1.11</ecNumber>
    </recommendedName>
</protein>
<comment type="pathway">
    <text evidence="4">Carbohydrate degradation; glycolysis; D-glyceraldehyde 3-phosphate and glycerone phosphate from D-glucose: step 3/4.</text>
</comment>
<evidence type="ECO:0000256" key="13">
    <source>
        <dbReference type="ARBA" id="ARBA00022842"/>
    </source>
</evidence>
<evidence type="ECO:0000256" key="10">
    <source>
        <dbReference type="ARBA" id="ARBA00022741"/>
    </source>
</evidence>
<dbReference type="PANTHER" id="PTHR13697:SF4">
    <property type="entry name" value="ATP-DEPENDENT 6-PHOSPHOFRUCTOKINASE"/>
    <property type="match status" value="1"/>
</dbReference>
<evidence type="ECO:0000256" key="1">
    <source>
        <dbReference type="ARBA" id="ARBA00001946"/>
    </source>
</evidence>
<dbReference type="InterPro" id="IPR000023">
    <property type="entry name" value="Phosphofructokinase_dom"/>
</dbReference>
<dbReference type="InterPro" id="IPR035966">
    <property type="entry name" value="PKF_sf"/>
</dbReference>
<keyword evidence="14" id="KW-0324">Glycolysis</keyword>
<evidence type="ECO:0000256" key="14">
    <source>
        <dbReference type="ARBA" id="ARBA00023152"/>
    </source>
</evidence>
<dbReference type="PRINTS" id="PR00476">
    <property type="entry name" value="PHFRCTKINASE"/>
</dbReference>
<keyword evidence="10" id="KW-0547">Nucleotide-binding</keyword>
<dbReference type="InterPro" id="IPR015912">
    <property type="entry name" value="Phosphofructokinase_CS"/>
</dbReference>
<evidence type="ECO:0000256" key="16">
    <source>
        <dbReference type="ARBA" id="ARBA00048070"/>
    </source>
</evidence>
<comment type="similarity">
    <text evidence="15">Belongs to the phosphofructokinase type A (PFKA) family.</text>
</comment>
<keyword evidence="11" id="KW-0418">Kinase</keyword>
<evidence type="ECO:0000256" key="5">
    <source>
        <dbReference type="ARBA" id="ARBA00012055"/>
    </source>
</evidence>
<dbReference type="EMBL" id="BSUJ01000001">
    <property type="protein sequence ID" value="GMA21379.1"/>
    <property type="molecule type" value="Genomic_DNA"/>
</dbReference>
<evidence type="ECO:0000256" key="6">
    <source>
        <dbReference type="ARBA" id="ARBA00022490"/>
    </source>
</evidence>
<dbReference type="PANTHER" id="PTHR13697">
    <property type="entry name" value="PHOSPHOFRUCTOKINASE"/>
    <property type="match status" value="1"/>
</dbReference>
<comment type="function">
    <text evidence="2">Catalyzes the phosphorylation of D-fructose 6-phosphate to fructose 1,6-bisphosphate by ATP, the first committing step of glycolysis.</text>
</comment>
<accession>A0ABQ6HV26</accession>
<keyword evidence="8" id="KW-0808">Transferase</keyword>
<evidence type="ECO:0000313" key="18">
    <source>
        <dbReference type="EMBL" id="GMA21379.1"/>
    </source>
</evidence>
<comment type="cofactor">
    <cofactor evidence="1">
        <name>Mg(2+)</name>
        <dbReference type="ChEBI" id="CHEBI:18420"/>
    </cofactor>
</comment>
<sequence length="781" mass="84105">MATTAGTGSELIDIGDFTDDALGAGKGLAVLTSGGDAQGMNAAVRGVVRTALHLGAEVHAVYEGYQGLVDGGDLIKRLDWDDVARILHRGGTMIGTFRSKDFREREGRLKAAAHLVDRGIDRLVVIGGDGSLSGLDLFRQEWAGLLAELVERDRITVEQADAHPALMIAGLVGSIDNDLVGTDMTIGADSALHRIVEAIDALASTAASHQRSFVVEVMGRHCGYLTLMSAIAGGCDYALIPENPPADGWQDRMCAELRRGRAAGRRDSIVAVAEGAQDREGRPITADMVRAIIEEQLHEDTRVTILGHVQRGGRPSAYDRWASTWLGYAAAHEVLSATADTEGKVIGLRGDRVVAVPLVQAVERTREVPQRIEEGDYAGAMALRGGSFTEMVRVFRDLSEPPTVEPRHDATARRIGILHAGGLAPGMNTAARAAVRLGIERGHTMLGIRGGFPGLRDGHVRELSWGDVEGWTATGGADLGIRRTVPPMEQLYAIGRSLERAEIDALMVIGGWNAYQATWTLWSERERYPAFDIPLLCVPASIDNNLPGSDLAIGADTALNVIVESIDRIKQSAAATRRCFVVETMGRHCGFLALMGGIAGGAERVYLHEDGLSLQELAEDAATMARAFGDGRELWLAVRNECVSENYSTHFLAQLFAQESGGRFDVREAVLGHLQQGGDPSPFDRILATRLAAHGIDLLDRELAAGARGAHYVGLVEGTVTQSPIASMREESDLVHRRPRHQWWLALRPVLAAMSSPDAQARVEVTRGESRRHAVNRGDAE</sequence>
<evidence type="ECO:0000313" key="19">
    <source>
        <dbReference type="Proteomes" id="UP001157109"/>
    </source>
</evidence>
<comment type="catalytic activity">
    <reaction evidence="16">
        <text>beta-D-fructose 6-phosphate + ATP = beta-D-fructose 1,6-bisphosphate + ADP + H(+)</text>
        <dbReference type="Rhea" id="RHEA:16109"/>
        <dbReference type="ChEBI" id="CHEBI:15378"/>
        <dbReference type="ChEBI" id="CHEBI:30616"/>
        <dbReference type="ChEBI" id="CHEBI:32966"/>
        <dbReference type="ChEBI" id="CHEBI:57634"/>
        <dbReference type="ChEBI" id="CHEBI:456216"/>
        <dbReference type="EC" id="2.7.1.11"/>
    </reaction>
</comment>
<keyword evidence="13" id="KW-0460">Magnesium</keyword>
<dbReference type="Proteomes" id="UP001157109">
    <property type="component" value="Unassembled WGS sequence"/>
</dbReference>
<keyword evidence="7" id="KW-0021">Allosteric enzyme</keyword>
<organism evidence="18 19">
    <name type="scientific">Arsenicicoccus piscis</name>
    <dbReference type="NCBI Taxonomy" id="673954"/>
    <lineage>
        <taxon>Bacteria</taxon>
        <taxon>Bacillati</taxon>
        <taxon>Actinomycetota</taxon>
        <taxon>Actinomycetes</taxon>
        <taxon>Micrococcales</taxon>
        <taxon>Intrasporangiaceae</taxon>
        <taxon>Arsenicicoccus</taxon>
    </lineage>
</organism>
<feature type="domain" description="Phosphofructokinase" evidence="17">
    <location>
        <begin position="414"/>
        <end position="698"/>
    </location>
</feature>
<evidence type="ECO:0000256" key="12">
    <source>
        <dbReference type="ARBA" id="ARBA00022840"/>
    </source>
</evidence>
<evidence type="ECO:0000256" key="9">
    <source>
        <dbReference type="ARBA" id="ARBA00022723"/>
    </source>
</evidence>
<dbReference type="EC" id="2.7.1.11" evidence="5"/>
<comment type="caution">
    <text evidence="18">The sequence shown here is derived from an EMBL/GenBank/DDBJ whole genome shotgun (WGS) entry which is preliminary data.</text>
</comment>
<evidence type="ECO:0000256" key="7">
    <source>
        <dbReference type="ARBA" id="ARBA00022533"/>
    </source>
</evidence>
<keyword evidence="19" id="KW-1185">Reference proteome</keyword>
<evidence type="ECO:0000256" key="8">
    <source>
        <dbReference type="ARBA" id="ARBA00022679"/>
    </source>
</evidence>
<reference evidence="19" key="1">
    <citation type="journal article" date="2019" name="Int. J. Syst. Evol. Microbiol.">
        <title>The Global Catalogue of Microorganisms (GCM) 10K type strain sequencing project: providing services to taxonomists for standard genome sequencing and annotation.</title>
        <authorList>
            <consortium name="The Broad Institute Genomics Platform"/>
            <consortium name="The Broad Institute Genome Sequencing Center for Infectious Disease"/>
            <person name="Wu L."/>
            <person name="Ma J."/>
        </authorList>
    </citation>
    <scope>NUCLEOTIDE SEQUENCE [LARGE SCALE GENOMIC DNA]</scope>
    <source>
        <strain evidence="19">NBRC 105830</strain>
    </source>
</reference>
<evidence type="ECO:0000259" key="17">
    <source>
        <dbReference type="Pfam" id="PF00365"/>
    </source>
</evidence>
<dbReference type="Gene3D" id="3.40.50.460">
    <property type="entry name" value="Phosphofructokinase domain"/>
    <property type="match status" value="2"/>
</dbReference>
<name>A0ABQ6HV26_9MICO</name>
<evidence type="ECO:0000256" key="3">
    <source>
        <dbReference type="ARBA" id="ARBA00004496"/>
    </source>
</evidence>
<keyword evidence="12" id="KW-0067">ATP-binding</keyword>
<dbReference type="NCBIfam" id="TIGR02478">
    <property type="entry name" value="6PF1K_euk"/>
    <property type="match status" value="1"/>
</dbReference>
<gene>
    <name evidence="18" type="ORF">GCM10025862_34000</name>
</gene>
<evidence type="ECO:0000256" key="2">
    <source>
        <dbReference type="ARBA" id="ARBA00002659"/>
    </source>
</evidence>
<evidence type="ECO:0000256" key="11">
    <source>
        <dbReference type="ARBA" id="ARBA00022777"/>
    </source>
</evidence>
<dbReference type="InterPro" id="IPR009161">
    <property type="entry name" value="6-Pfructokinase_euk"/>
</dbReference>
<dbReference type="SUPFAM" id="SSF53784">
    <property type="entry name" value="Phosphofructokinase"/>
    <property type="match status" value="2"/>
</dbReference>
<comment type="subcellular location">
    <subcellularLocation>
        <location evidence="3">Cytoplasm</location>
    </subcellularLocation>
</comment>
<dbReference type="PROSITE" id="PS00433">
    <property type="entry name" value="PHOSPHOFRUCTOKINASE"/>
    <property type="match status" value="2"/>
</dbReference>
<dbReference type="InterPro" id="IPR022953">
    <property type="entry name" value="ATP_PFK"/>
</dbReference>
<keyword evidence="6" id="KW-0963">Cytoplasm</keyword>
<evidence type="ECO:0000256" key="4">
    <source>
        <dbReference type="ARBA" id="ARBA00004679"/>
    </source>
</evidence>
<keyword evidence="9" id="KW-0479">Metal-binding</keyword>
<proteinExistence type="inferred from homology"/>